<sequence>MSEPADAGAGGTHRAKVWDPVVRLSHWSFVVLIPAMWWTAENSEWGWHRRLGLVLLGILTLRLLWGFVGPRTARFGDFLRAPGTVLAYFRGKLGGEGQWVGHNPAGGYSTLALLLAMLAQVSMGLFAGDPFDGMTGPLRPLVGVMTADTITETHETFFYVVLAFVVLHIAAIVFYEAVKKDRLVGAMVTGRRAVPAGAEGIGALPWGRALAALLFAGGFAYWIAQGAPPLT</sequence>
<feature type="transmembrane region" description="Helical" evidence="6">
    <location>
        <begin position="51"/>
        <end position="68"/>
    </location>
</feature>
<evidence type="ECO:0000256" key="5">
    <source>
        <dbReference type="ARBA" id="ARBA00023136"/>
    </source>
</evidence>
<evidence type="ECO:0000256" key="6">
    <source>
        <dbReference type="SAM" id="Phobius"/>
    </source>
</evidence>
<dbReference type="AlphaFoldDB" id="A0A074MZC4"/>
<dbReference type="KEGG" id="elq:Ga0102493_112736"/>
<keyword evidence="5 6" id="KW-0472">Membrane</keyword>
<evidence type="ECO:0000259" key="7">
    <source>
        <dbReference type="Pfam" id="PF01292"/>
    </source>
</evidence>
<dbReference type="OrthoDB" id="196472at2"/>
<proteinExistence type="predicted"/>
<dbReference type="PANTHER" id="PTHR30485">
    <property type="entry name" value="NI/FE-HYDROGENASE 1 B-TYPE CYTOCHROME SUBUNIT"/>
    <property type="match status" value="1"/>
</dbReference>
<dbReference type="InterPro" id="IPR016174">
    <property type="entry name" value="Di-haem_cyt_TM"/>
</dbReference>
<evidence type="ECO:0000256" key="2">
    <source>
        <dbReference type="ARBA" id="ARBA00022475"/>
    </source>
</evidence>
<dbReference type="GO" id="GO:0020037">
    <property type="term" value="F:heme binding"/>
    <property type="evidence" value="ECO:0007669"/>
    <property type="project" value="TreeGrafter"/>
</dbReference>
<evidence type="ECO:0000256" key="1">
    <source>
        <dbReference type="ARBA" id="ARBA00004651"/>
    </source>
</evidence>
<name>A0A074MZC4_9SPHN</name>
<dbReference type="PANTHER" id="PTHR30485:SF2">
    <property type="entry name" value="BLL0597 PROTEIN"/>
    <property type="match status" value="1"/>
</dbReference>
<dbReference type="PATRIC" id="fig|39960.10.peg.1831"/>
<evidence type="ECO:0000256" key="4">
    <source>
        <dbReference type="ARBA" id="ARBA00022989"/>
    </source>
</evidence>
<protein>
    <submittedName>
        <fullName evidence="8">Membrane protein</fullName>
    </submittedName>
</protein>
<dbReference type="InterPro" id="IPR051542">
    <property type="entry name" value="Hydrogenase_cytochrome"/>
</dbReference>
<dbReference type="GO" id="GO:0005886">
    <property type="term" value="C:plasma membrane"/>
    <property type="evidence" value="ECO:0007669"/>
    <property type="project" value="UniProtKB-SubCell"/>
</dbReference>
<gene>
    <name evidence="8" type="ORF">EH32_06615</name>
</gene>
<keyword evidence="9" id="KW-1185">Reference proteome</keyword>
<evidence type="ECO:0000313" key="8">
    <source>
        <dbReference type="EMBL" id="KEO98774.1"/>
    </source>
</evidence>
<dbReference type="GO" id="GO:0022904">
    <property type="term" value="P:respiratory electron transport chain"/>
    <property type="evidence" value="ECO:0007669"/>
    <property type="project" value="InterPro"/>
</dbReference>
<evidence type="ECO:0000313" key="9">
    <source>
        <dbReference type="Proteomes" id="UP000027866"/>
    </source>
</evidence>
<organism evidence="8 9">
    <name type="scientific">Erythrobacter litoralis</name>
    <dbReference type="NCBI Taxonomy" id="39960"/>
    <lineage>
        <taxon>Bacteria</taxon>
        <taxon>Pseudomonadati</taxon>
        <taxon>Pseudomonadota</taxon>
        <taxon>Alphaproteobacteria</taxon>
        <taxon>Sphingomonadales</taxon>
        <taxon>Erythrobacteraceae</taxon>
        <taxon>Erythrobacter/Porphyrobacter group</taxon>
        <taxon>Erythrobacter</taxon>
    </lineage>
</organism>
<reference evidence="8 9" key="1">
    <citation type="submission" date="2014-04" db="EMBL/GenBank/DDBJ databases">
        <title>A comprehensive comparison of genomes of Erythrobacter spp. Strains.</title>
        <authorList>
            <person name="Zheng Q."/>
        </authorList>
    </citation>
    <scope>NUCLEOTIDE SEQUENCE [LARGE SCALE GENOMIC DNA]</scope>
    <source>
        <strain evidence="8 9">DSM 8509</strain>
    </source>
</reference>
<dbReference type="GO" id="GO:0009055">
    <property type="term" value="F:electron transfer activity"/>
    <property type="evidence" value="ECO:0007669"/>
    <property type="project" value="InterPro"/>
</dbReference>
<feature type="transmembrane region" description="Helical" evidence="6">
    <location>
        <begin position="21"/>
        <end position="39"/>
    </location>
</feature>
<feature type="transmembrane region" description="Helical" evidence="6">
    <location>
        <begin position="157"/>
        <end position="178"/>
    </location>
</feature>
<accession>A0A074MZC4</accession>
<keyword evidence="4 6" id="KW-1133">Transmembrane helix</keyword>
<feature type="transmembrane region" description="Helical" evidence="6">
    <location>
        <begin position="108"/>
        <end position="128"/>
    </location>
</feature>
<feature type="transmembrane region" description="Helical" evidence="6">
    <location>
        <begin position="206"/>
        <end position="224"/>
    </location>
</feature>
<dbReference type="Proteomes" id="UP000027866">
    <property type="component" value="Unassembled WGS sequence"/>
</dbReference>
<dbReference type="RefSeq" id="WP_034901105.1">
    <property type="nucleotide sequence ID" value="NZ_CP017057.1"/>
</dbReference>
<dbReference type="EMBL" id="JMIX01000003">
    <property type="protein sequence ID" value="KEO98774.1"/>
    <property type="molecule type" value="Genomic_DNA"/>
</dbReference>
<dbReference type="InterPro" id="IPR011577">
    <property type="entry name" value="Cyt_b561_bac/Ni-Hgenase"/>
</dbReference>
<evidence type="ECO:0000256" key="3">
    <source>
        <dbReference type="ARBA" id="ARBA00022692"/>
    </source>
</evidence>
<dbReference type="Pfam" id="PF01292">
    <property type="entry name" value="Ni_hydr_CYTB"/>
    <property type="match status" value="1"/>
</dbReference>
<keyword evidence="3 6" id="KW-0812">Transmembrane</keyword>
<comment type="subcellular location">
    <subcellularLocation>
        <location evidence="1">Cell membrane</location>
        <topology evidence="1">Multi-pass membrane protein</topology>
    </subcellularLocation>
</comment>
<comment type="caution">
    <text evidence="8">The sequence shown here is derived from an EMBL/GenBank/DDBJ whole genome shotgun (WGS) entry which is preliminary data.</text>
</comment>
<dbReference type="Gene3D" id="1.20.950.20">
    <property type="entry name" value="Transmembrane di-heme cytochromes, Chain C"/>
    <property type="match status" value="1"/>
</dbReference>
<feature type="domain" description="Cytochrome b561 bacterial/Ni-hydrogenase" evidence="7">
    <location>
        <begin position="17"/>
        <end position="190"/>
    </location>
</feature>
<dbReference type="SUPFAM" id="SSF81342">
    <property type="entry name" value="Transmembrane di-heme cytochromes"/>
    <property type="match status" value="1"/>
</dbReference>
<keyword evidence="2" id="KW-1003">Cell membrane</keyword>